<dbReference type="Pfam" id="PF01568">
    <property type="entry name" value="Molydop_binding"/>
    <property type="match status" value="1"/>
</dbReference>
<comment type="similarity">
    <text evidence="1">Belongs to the prokaryotic molybdopterin-containing oxidoreductase family.</text>
</comment>
<protein>
    <submittedName>
        <fullName evidence="6">Trimethylamine-N-oxide reductase (Cytochrome c)</fullName>
        <ecNumber evidence="6">1.7.2.3</ecNumber>
    </submittedName>
</protein>
<organism evidence="6 7">
    <name type="scientific">Methanobacterium paludis (strain DSM 25820 / JCM 18151 / SWAN1)</name>
    <dbReference type="NCBI Taxonomy" id="868131"/>
    <lineage>
        <taxon>Archaea</taxon>
        <taxon>Methanobacteriati</taxon>
        <taxon>Methanobacteriota</taxon>
        <taxon>Methanomada group</taxon>
        <taxon>Methanobacteria</taxon>
        <taxon>Methanobacteriales</taxon>
        <taxon>Methanobacteriaceae</taxon>
        <taxon>Methanobacterium</taxon>
    </lineage>
</organism>
<dbReference type="AlphaFoldDB" id="F6D755"/>
<feature type="domain" description="4Fe-4S Mo/W bis-MGD-type" evidence="5">
    <location>
        <begin position="27"/>
        <end position="88"/>
    </location>
</feature>
<evidence type="ECO:0000313" key="6">
    <source>
        <dbReference type="EMBL" id="AEG19014.1"/>
    </source>
</evidence>
<dbReference type="InterPro" id="IPR006963">
    <property type="entry name" value="Mopterin_OxRdtase_4Fe-4S_dom"/>
</dbReference>
<dbReference type="InterPro" id="IPR006657">
    <property type="entry name" value="MoPterin_dinucl-bd_dom"/>
</dbReference>
<dbReference type="Gene3D" id="2.40.40.20">
    <property type="match status" value="1"/>
</dbReference>
<dbReference type="SMART" id="SM00926">
    <property type="entry name" value="Molybdop_Fe4S4"/>
    <property type="match status" value="1"/>
</dbReference>
<dbReference type="HOGENOM" id="CLU_000422_13_3_2"/>
<dbReference type="EC" id="1.7.2.3" evidence="6"/>
<dbReference type="Gene3D" id="2.20.25.90">
    <property type="entry name" value="ADC-like domains"/>
    <property type="match status" value="1"/>
</dbReference>
<proteinExistence type="inferred from homology"/>
<dbReference type="Gene3D" id="3.30.2070.10">
    <property type="entry name" value="Formate dehydrogenase/DMSO reductase"/>
    <property type="match status" value="1"/>
</dbReference>
<dbReference type="GO" id="GO:0050626">
    <property type="term" value="F:trimethylamine-N-oxide reductase (cytochrome c) activity"/>
    <property type="evidence" value="ECO:0007669"/>
    <property type="project" value="UniProtKB-EC"/>
</dbReference>
<dbReference type="InterPro" id="IPR050612">
    <property type="entry name" value="Prok_Mopterin_Oxidored"/>
</dbReference>
<dbReference type="Gene3D" id="3.40.228.10">
    <property type="entry name" value="Dimethylsulfoxide Reductase, domain 2"/>
    <property type="match status" value="1"/>
</dbReference>
<evidence type="ECO:0000256" key="4">
    <source>
        <dbReference type="ARBA" id="ARBA00023014"/>
    </source>
</evidence>
<dbReference type="GO" id="GO:0051536">
    <property type="term" value="F:iron-sulfur cluster binding"/>
    <property type="evidence" value="ECO:0007669"/>
    <property type="project" value="UniProtKB-KW"/>
</dbReference>
<keyword evidence="3" id="KW-0408">Iron</keyword>
<dbReference type="PROSITE" id="PS51669">
    <property type="entry name" value="4FE4S_MOW_BIS_MGD"/>
    <property type="match status" value="1"/>
</dbReference>
<name>F6D755_METPW</name>
<dbReference type="CDD" id="cd02775">
    <property type="entry name" value="MopB_CT"/>
    <property type="match status" value="1"/>
</dbReference>
<dbReference type="eggNOG" id="arCOG01491">
    <property type="taxonomic scope" value="Archaea"/>
</dbReference>
<keyword evidence="4" id="KW-0411">Iron-sulfur</keyword>
<dbReference type="InterPro" id="IPR009010">
    <property type="entry name" value="Asp_de-COase-like_dom_sf"/>
</dbReference>
<sequence length="711" mass="79558">MVYITLYNLVYRKINLLLCGINLAVIMKNIVTACTRDCPGGCSIIARIKKDNNGEKILKLSGNPDHDTTDGFLCPNTSRYLKDVFYSPKRVLHPLKKEDGNWKKISWDEALNIAASKLSETIKRYGSSAILYYQGFGSRTALKILNRRFFNLLGGVSTLQGTICGGIGQAGQDMDFGTRISHDHLDHLNSKVIIVWGRNPAVTDVHLWKILRKAQRKGAKIVVVDPVKTKTARHADLFIQPKPGSDAYLAMAISKLVLMHDLADWDFIENKTQNFDKYLKILEKNDLESLSCKCDVPVEKIEKLALLYALNNPSSIVTGWGVHRYKNGHITFRMMDALAALTGNLGISGGGVSQGFEEFGFFDDSHALDDPKIGRKFLMPTIGEAILKAHDPPVKLIFVTSGNPVNLNPNSLKVKKAFETTDYVIMVDHFLNDTSDVADLFLPATTFLEEEDLVGSYGHNWVSPINPASPPRGEARSELEIFQLLADRLGIKDGMDGTPKGWLQKLALPILKQGISFEDLKEGPMKLVPAYEIPYADGKFGTTSGYFEFIQNFDENEYNPLKEHIHCDDFKKNHRDAYRTHCFDDDDDDDLLRLLAVGPERWINSVVPESEMIEGFLEIKVSGELLAHKGMFDGETAVLRSKAGKLKVKVKESEDVRPDFVLTYRGGWMKYGKNVNVLTDDSVSTAGNGTPYHETWVKLEKLEKVDGSDFK</sequence>
<dbReference type="Proteomes" id="UP000009231">
    <property type="component" value="Chromosome"/>
</dbReference>
<dbReference type="CDD" id="cd02766">
    <property type="entry name" value="MopB_3"/>
    <property type="match status" value="1"/>
</dbReference>
<dbReference type="EMBL" id="CP002772">
    <property type="protein sequence ID" value="AEG19014.1"/>
    <property type="molecule type" value="Genomic_DNA"/>
</dbReference>
<dbReference type="STRING" id="868131.MSWAN_2005"/>
<dbReference type="KEGG" id="mew:MSWAN_2005"/>
<evidence type="ECO:0000259" key="5">
    <source>
        <dbReference type="PROSITE" id="PS51669"/>
    </source>
</evidence>
<evidence type="ECO:0000256" key="1">
    <source>
        <dbReference type="ARBA" id="ARBA00010312"/>
    </source>
</evidence>
<dbReference type="SUPFAM" id="SSF53706">
    <property type="entry name" value="Formate dehydrogenase/DMSO reductase, domains 1-3"/>
    <property type="match status" value="1"/>
</dbReference>
<dbReference type="GO" id="GO:0046872">
    <property type="term" value="F:metal ion binding"/>
    <property type="evidence" value="ECO:0007669"/>
    <property type="project" value="UniProtKB-KW"/>
</dbReference>
<gene>
    <name evidence="6" type="ordered locus">MSWAN_2005</name>
</gene>
<dbReference type="Gene3D" id="3.40.50.740">
    <property type="match status" value="1"/>
</dbReference>
<reference evidence="6 7" key="1">
    <citation type="journal article" date="2014" name="Int. J. Syst. Evol. Microbiol.">
        <title>Methanobacterium paludis sp. nov. and a novel strain of Methanobacterium lacus isolated from northern peatlands.</title>
        <authorList>
            <person name="Cadillo-Quiroz H."/>
            <person name="Brauer S.L."/>
            <person name="Goodson N."/>
            <person name="Yavitt J.B."/>
            <person name="Zinder S.H."/>
        </authorList>
    </citation>
    <scope>NUCLEOTIDE SEQUENCE [LARGE SCALE GENOMIC DNA]</scope>
    <source>
        <strain evidence="7">DSM 25820 / JCM 18151 / SWAN1</strain>
    </source>
</reference>
<dbReference type="Pfam" id="PF00384">
    <property type="entry name" value="Molybdopterin"/>
    <property type="match status" value="1"/>
</dbReference>
<dbReference type="Pfam" id="PF04879">
    <property type="entry name" value="Molybdop_Fe4S4"/>
    <property type="match status" value="1"/>
</dbReference>
<evidence type="ECO:0000256" key="3">
    <source>
        <dbReference type="ARBA" id="ARBA00023004"/>
    </source>
</evidence>
<keyword evidence="2" id="KW-0479">Metal-binding</keyword>
<keyword evidence="6" id="KW-0560">Oxidoreductase</keyword>
<dbReference type="GO" id="GO:0043546">
    <property type="term" value="F:molybdopterin cofactor binding"/>
    <property type="evidence" value="ECO:0007669"/>
    <property type="project" value="InterPro"/>
</dbReference>
<dbReference type="PANTHER" id="PTHR43742">
    <property type="entry name" value="TRIMETHYLAMINE-N-OXIDE REDUCTASE"/>
    <property type="match status" value="1"/>
</dbReference>
<keyword evidence="7" id="KW-1185">Reference proteome</keyword>
<evidence type="ECO:0000313" key="7">
    <source>
        <dbReference type="Proteomes" id="UP000009231"/>
    </source>
</evidence>
<evidence type="ECO:0000256" key="2">
    <source>
        <dbReference type="ARBA" id="ARBA00022723"/>
    </source>
</evidence>
<dbReference type="PANTHER" id="PTHR43742:SF6">
    <property type="entry name" value="OXIDOREDUCTASE YYAE-RELATED"/>
    <property type="match status" value="1"/>
</dbReference>
<dbReference type="InterPro" id="IPR006656">
    <property type="entry name" value="Mopterin_OxRdtase"/>
</dbReference>
<accession>F6D755</accession>
<dbReference type="SUPFAM" id="SSF50692">
    <property type="entry name" value="ADC-like"/>
    <property type="match status" value="1"/>
</dbReference>